<gene>
    <name evidence="2" type="ORF">GX302_01245</name>
</gene>
<dbReference type="AlphaFoldDB" id="A0A7K4AS61"/>
<dbReference type="Proteomes" id="UP000585579">
    <property type="component" value="Unassembled WGS sequence"/>
</dbReference>
<comment type="caution">
    <text evidence="2">The sequence shown here is derived from an EMBL/GenBank/DDBJ whole genome shotgun (WGS) entry which is preliminary data.</text>
</comment>
<sequence>MGLSIMEKMKTFYKAGLISIALVLFLIACTASTVTAENVSPVITETQITTNTSDQYYPAIYGDRIVWQDDRNGRFNSDIYMYDLSTKKETQITTSGSAEDPAIYGDKIVWQDSCNGKYDIYMYDLSTQKETQITTSGSAFGPDIYGDKIVWEDSRGSNSESHVVNIYMYDLSTKREIRISNSNSAGMCAIYGDRVVWKSDDKVYMYNLSTKKETQITDKPAVWPEIYGDRIVYSDSRNGNEDIYMYNISTSKEIQVTSNKSEQHYPVIYDDKIVWQDPRNGNYDIYMATLTWDEEPPLDDNNTDDSNGIDNETQVPDDCSSELTPLDRTQALKEYVECTYKCNVKTKTGLATLLDASMCHYENCDNKKAVSMLKSFIHLAEKMRVCKQISAEEADYMVKEARKIIDLIETH</sequence>
<evidence type="ECO:0000256" key="1">
    <source>
        <dbReference type="SAM" id="MobiDB-lite"/>
    </source>
</evidence>
<feature type="compositionally biased region" description="Polar residues" evidence="1">
    <location>
        <begin position="304"/>
        <end position="314"/>
    </location>
</feature>
<dbReference type="PANTHER" id="PTHR36842:SF1">
    <property type="entry name" value="PROTEIN TOLB"/>
    <property type="match status" value="1"/>
</dbReference>
<dbReference type="EMBL" id="JAAYQL010000006">
    <property type="protein sequence ID" value="NLK31493.1"/>
    <property type="molecule type" value="Genomic_DNA"/>
</dbReference>
<dbReference type="SUPFAM" id="SSF69304">
    <property type="entry name" value="Tricorn protease N-terminal domain"/>
    <property type="match status" value="2"/>
</dbReference>
<proteinExistence type="predicted"/>
<dbReference type="NCBIfam" id="TIGR04275">
    <property type="entry name" value="beta_prop_Msarc"/>
    <property type="match status" value="6"/>
</dbReference>
<feature type="region of interest" description="Disordered" evidence="1">
    <location>
        <begin position="294"/>
        <end position="321"/>
    </location>
</feature>
<organism evidence="2 3">
    <name type="scientific">Methanosarcina flavescens</name>
    <dbReference type="NCBI Taxonomy" id="1715806"/>
    <lineage>
        <taxon>Archaea</taxon>
        <taxon>Methanobacteriati</taxon>
        <taxon>Methanobacteriota</taxon>
        <taxon>Stenosarchaea group</taxon>
        <taxon>Methanomicrobia</taxon>
        <taxon>Methanosarcinales</taxon>
        <taxon>Methanosarcinaceae</taxon>
        <taxon>Methanosarcina</taxon>
    </lineage>
</organism>
<evidence type="ECO:0000313" key="2">
    <source>
        <dbReference type="EMBL" id="NLK31493.1"/>
    </source>
</evidence>
<reference evidence="2 3" key="1">
    <citation type="journal article" date="2020" name="Biotechnol. Biofuels">
        <title>New insights from the biogas microbiome by comprehensive genome-resolved metagenomics of nearly 1600 species originating from multiple anaerobic digesters.</title>
        <authorList>
            <person name="Campanaro S."/>
            <person name="Treu L."/>
            <person name="Rodriguez-R L.M."/>
            <person name="Kovalovszki A."/>
            <person name="Ziels R.M."/>
            <person name="Maus I."/>
            <person name="Zhu X."/>
            <person name="Kougias P.G."/>
            <person name="Basile A."/>
            <person name="Luo G."/>
            <person name="Schluter A."/>
            <person name="Konstantinidis K.T."/>
            <person name="Angelidaki I."/>
        </authorList>
    </citation>
    <scope>NUCLEOTIDE SEQUENCE [LARGE SCALE GENOMIC DNA]</scope>
    <source>
        <strain evidence="2">AS22ysBPME_46</strain>
    </source>
</reference>
<feature type="compositionally biased region" description="Acidic residues" evidence="1">
    <location>
        <begin position="294"/>
        <end position="303"/>
    </location>
</feature>
<name>A0A7K4AS61_9EURY</name>
<protein>
    <recommendedName>
        <fullName evidence="4">Cell surface protein</fullName>
    </recommendedName>
</protein>
<evidence type="ECO:0000313" key="3">
    <source>
        <dbReference type="Proteomes" id="UP000585579"/>
    </source>
</evidence>
<dbReference type="InterPro" id="IPR027618">
    <property type="entry name" value="Beta_prop_Msarc"/>
</dbReference>
<dbReference type="PANTHER" id="PTHR36842">
    <property type="entry name" value="PROTEIN TOLB HOMOLOG"/>
    <property type="match status" value="1"/>
</dbReference>
<evidence type="ECO:0008006" key="4">
    <source>
        <dbReference type="Google" id="ProtNLM"/>
    </source>
</evidence>
<dbReference type="InterPro" id="IPR011042">
    <property type="entry name" value="6-blade_b-propeller_TolB-like"/>
</dbReference>
<accession>A0A7K4AS61</accession>
<dbReference type="Gene3D" id="2.120.10.30">
    <property type="entry name" value="TolB, C-terminal domain"/>
    <property type="match status" value="2"/>
</dbReference>